<evidence type="ECO:0000259" key="11">
    <source>
        <dbReference type="Pfam" id="PF08662"/>
    </source>
</evidence>
<keyword evidence="6 7" id="KW-0648">Protein biosynthesis</keyword>
<feature type="compositionally biased region" description="Polar residues" evidence="9">
    <location>
        <begin position="701"/>
        <end position="710"/>
    </location>
</feature>
<dbReference type="InterPro" id="IPR015943">
    <property type="entry name" value="WD40/YVTN_repeat-like_dom_sf"/>
</dbReference>
<evidence type="ECO:0000313" key="12">
    <source>
        <dbReference type="EMBL" id="CAD7575604.1"/>
    </source>
</evidence>
<keyword evidence="4" id="KW-0677">Repeat</keyword>
<feature type="region of interest" description="Disordered" evidence="9">
    <location>
        <begin position="687"/>
        <end position="710"/>
    </location>
</feature>
<name>A0A7R9JAY4_TIMCA</name>
<dbReference type="PANTHER" id="PTHR14068">
    <property type="entry name" value="EUKARYOTIC TRANSLATION INITIATION FACTOR 3 EIF3 -RELATED"/>
    <property type="match status" value="1"/>
</dbReference>
<comment type="similarity">
    <text evidence="7 8">Belongs to the eIF-3 subunit B family.</text>
</comment>
<keyword evidence="2 7" id="KW-0396">Initiation factor</keyword>
<protein>
    <recommendedName>
        <fullName evidence="7 8">Eukaryotic translation initiation factor 3 subunit B</fullName>
        <shortName evidence="7 8">eIF3b</shortName>
    </recommendedName>
    <alternativeName>
        <fullName evidence="7">Eukaryotic translation initiation factor 3 subunit 9</fullName>
    </alternativeName>
</protein>
<feature type="transmembrane region" description="Helical" evidence="10">
    <location>
        <begin position="644"/>
        <end position="667"/>
    </location>
</feature>
<comment type="subcellular location">
    <subcellularLocation>
        <location evidence="7 8">Cytoplasm</location>
    </subcellularLocation>
</comment>
<sequence>MAKKKDSDKASQNSDSNKQEKNETNDDDEPNFSDPEGYVDSITDEELLGDILKQKPKETDGVESVVVVDGVPQVGPERLEKLSSVISKIFRKVGPIVNEYYPKNENGLTKGYEAIPDEWEAPEPQPYKEQGNLHYHLLEPDAFDQYCLIIAKDSTVQIWLNSSPEPIKLEDRVRWSEAYVNWSPLGSYIATYHKKGLALWGGPTFQQIMRFTHIGVQFIDFSPLEKYLVTYSPQVDDPQGDQKKLIIWDVRTGLEKRDFSPGGLNIWPIFRWSHDDKYFARISTDMLSVYETPSFGLLDKKSIKITGIRDFSWSPTDNVLAYWVAEDKDVPARVTLLEIPSRNETRAKNLFNVADCKMHWQKSGDYLCVNVNRYSKIIRREKNEIKYSGMYYNFEIFHMREKQIPVDSVEIKEPIHAFAWEPVGSKFAIIHGDTPNISVSFYGVKTGQAPSLLKRFEKKSCNSLFWSPAGQFIVLAGLRNLGGSLEFVDTNDFVIMNATDHFAASEVEWDPTGRYVVTAVSYWKTKIDTGYWIWSFQGKILKRINIEMFCSLLWRPRPNSLLSAKQQAEIKKNLKKYSSQFESKDRLRMSKASKELIEKRSKLMKEFAEYRSKRVEQWLEQKKRRLELRNRKYVCGHAHTRSSMIVAVGYHLNFIVIIVLANVLVVLSSTAEDGEIEVRNSVREKGKPFRNPLPPVHPTESRTSISPSSAVELNTTSALTNYATEADIDTDELDSDTKNVEEEVVEFFIKEEISVID</sequence>
<evidence type="ECO:0000256" key="5">
    <source>
        <dbReference type="ARBA" id="ARBA00022884"/>
    </source>
</evidence>
<keyword evidence="10" id="KW-1133">Transmembrane helix</keyword>
<gene>
    <name evidence="12" type="ORF">TCMB3V08_LOCUS8193</name>
</gene>
<dbReference type="GO" id="GO:0001732">
    <property type="term" value="P:formation of cytoplasmic translation initiation complex"/>
    <property type="evidence" value="ECO:0007669"/>
    <property type="project" value="UniProtKB-UniRule"/>
</dbReference>
<dbReference type="GO" id="GO:0033290">
    <property type="term" value="C:eukaryotic 48S preinitiation complex"/>
    <property type="evidence" value="ECO:0007669"/>
    <property type="project" value="UniProtKB-UniRule"/>
</dbReference>
<dbReference type="FunFam" id="2.130.10.10:FF:001060">
    <property type="entry name" value="Eukaryotic translation initiation factor 3 subunit B"/>
    <property type="match status" value="1"/>
</dbReference>
<dbReference type="HAMAP" id="MF_03001">
    <property type="entry name" value="eIF3b"/>
    <property type="match status" value="1"/>
</dbReference>
<evidence type="ECO:0000256" key="4">
    <source>
        <dbReference type="ARBA" id="ARBA00022737"/>
    </source>
</evidence>
<dbReference type="InterPro" id="IPR011400">
    <property type="entry name" value="EIF3B"/>
</dbReference>
<accession>A0A7R9JAY4</accession>
<dbReference type="GO" id="GO:0003723">
    <property type="term" value="F:RNA binding"/>
    <property type="evidence" value="ECO:0007669"/>
    <property type="project" value="UniProtKB-UniRule"/>
</dbReference>
<keyword evidence="1 7" id="KW-0963">Cytoplasm</keyword>
<dbReference type="GO" id="GO:0005852">
    <property type="term" value="C:eukaryotic translation initiation factor 3 complex"/>
    <property type="evidence" value="ECO:0007669"/>
    <property type="project" value="UniProtKB-UniRule"/>
</dbReference>
<evidence type="ECO:0000256" key="1">
    <source>
        <dbReference type="ARBA" id="ARBA00022490"/>
    </source>
</evidence>
<evidence type="ECO:0000256" key="6">
    <source>
        <dbReference type="ARBA" id="ARBA00022917"/>
    </source>
</evidence>
<dbReference type="GO" id="GO:0016282">
    <property type="term" value="C:eukaryotic 43S preinitiation complex"/>
    <property type="evidence" value="ECO:0007669"/>
    <property type="project" value="UniProtKB-UniRule"/>
</dbReference>
<keyword evidence="10" id="KW-0472">Membrane</keyword>
<dbReference type="SUPFAM" id="SSF82171">
    <property type="entry name" value="DPP6 N-terminal domain-like"/>
    <property type="match status" value="1"/>
</dbReference>
<dbReference type="InterPro" id="IPR013979">
    <property type="entry name" value="TIF_beta_prop-like"/>
</dbReference>
<dbReference type="Gene3D" id="2.130.10.10">
    <property type="entry name" value="YVTN repeat-like/Quinoprotein amine dehydrogenase"/>
    <property type="match status" value="2"/>
</dbReference>
<keyword evidence="10" id="KW-0812">Transmembrane</keyword>
<dbReference type="AlphaFoldDB" id="A0A7R9JAY4"/>
<reference evidence="12" key="1">
    <citation type="submission" date="2020-11" db="EMBL/GenBank/DDBJ databases">
        <authorList>
            <person name="Tran Van P."/>
        </authorList>
    </citation>
    <scope>NUCLEOTIDE SEQUENCE</scope>
</reference>
<comment type="function">
    <text evidence="7">RNA-binding component of the eukaryotic translation initiation factor 3 (eIF-3) complex, which is involved in protein synthesis of a specialized repertoire of mRNAs and, together with other initiation factors, stimulates binding of mRNA and methionyl-tRNAi to the 40S ribosome. The eIF-3 complex specifically targets and initiates translation of a subset of mRNAs involved in cell proliferation.</text>
</comment>
<dbReference type="GO" id="GO:0003743">
    <property type="term" value="F:translation initiation factor activity"/>
    <property type="evidence" value="ECO:0007669"/>
    <property type="project" value="UniProtKB-UniRule"/>
</dbReference>
<dbReference type="PANTHER" id="PTHR14068:SF0">
    <property type="entry name" value="EUKARYOTIC TRANSLATION INITIATION FACTOR 3 SUBUNIT B"/>
    <property type="match status" value="1"/>
</dbReference>
<feature type="region of interest" description="Disordered" evidence="9">
    <location>
        <begin position="1"/>
        <end position="45"/>
    </location>
</feature>
<evidence type="ECO:0000256" key="10">
    <source>
        <dbReference type="SAM" id="Phobius"/>
    </source>
</evidence>
<evidence type="ECO:0000256" key="8">
    <source>
        <dbReference type="PIRNR" id="PIRNR036424"/>
    </source>
</evidence>
<dbReference type="Pfam" id="PF08662">
    <property type="entry name" value="eIF2A"/>
    <property type="match status" value="1"/>
</dbReference>
<evidence type="ECO:0000256" key="3">
    <source>
        <dbReference type="ARBA" id="ARBA00022574"/>
    </source>
</evidence>
<feature type="domain" description="Translation initiation factor beta propellor-like" evidence="11">
    <location>
        <begin position="348"/>
        <end position="551"/>
    </location>
</feature>
<evidence type="ECO:0000256" key="9">
    <source>
        <dbReference type="SAM" id="MobiDB-lite"/>
    </source>
</evidence>
<proteinExistence type="inferred from homology"/>
<dbReference type="EMBL" id="OE183388">
    <property type="protein sequence ID" value="CAD7575604.1"/>
    <property type="molecule type" value="Genomic_DNA"/>
</dbReference>
<evidence type="ECO:0000256" key="2">
    <source>
        <dbReference type="ARBA" id="ARBA00022540"/>
    </source>
</evidence>
<organism evidence="12">
    <name type="scientific">Timema californicum</name>
    <name type="common">California timema</name>
    <name type="synonym">Walking stick</name>
    <dbReference type="NCBI Taxonomy" id="61474"/>
    <lineage>
        <taxon>Eukaryota</taxon>
        <taxon>Metazoa</taxon>
        <taxon>Ecdysozoa</taxon>
        <taxon>Arthropoda</taxon>
        <taxon>Hexapoda</taxon>
        <taxon>Insecta</taxon>
        <taxon>Pterygota</taxon>
        <taxon>Neoptera</taxon>
        <taxon>Polyneoptera</taxon>
        <taxon>Phasmatodea</taxon>
        <taxon>Timematodea</taxon>
        <taxon>Timematoidea</taxon>
        <taxon>Timematidae</taxon>
        <taxon>Timema</taxon>
    </lineage>
</organism>
<dbReference type="GO" id="GO:0031369">
    <property type="term" value="F:translation initiation factor binding"/>
    <property type="evidence" value="ECO:0007669"/>
    <property type="project" value="InterPro"/>
</dbReference>
<keyword evidence="5 7" id="KW-0694">RNA-binding</keyword>
<comment type="function">
    <text evidence="8">Component of the eukaryotic translation initiation factor 3 (eIF-3) complex, which is involved in protein synthesis and, together with other initiation factors, stimulates binding of mRNA and methionyl-tRNAi to the 40S ribosome.</text>
</comment>
<dbReference type="PIRSF" id="PIRSF036424">
    <property type="entry name" value="eIF3b"/>
    <property type="match status" value="1"/>
</dbReference>
<comment type="subunit">
    <text evidence="7 8">Component of the eukaryotic translation initiation factor 3 (eIF-3) complex.</text>
</comment>
<keyword evidence="3" id="KW-0853">WD repeat</keyword>
<evidence type="ECO:0000256" key="7">
    <source>
        <dbReference type="HAMAP-Rule" id="MF_03001"/>
    </source>
</evidence>